<dbReference type="OrthoDB" id="5638018at2"/>
<evidence type="ECO:0000313" key="1">
    <source>
        <dbReference type="EMBL" id="QEC50659.1"/>
    </source>
</evidence>
<dbReference type="InterPro" id="IPR009297">
    <property type="entry name" value="DUF952"/>
</dbReference>
<dbReference type="KEGG" id="bsol:FSW04_05630"/>
<accession>A0A5B8UBR7</accession>
<reference evidence="1 2" key="1">
    <citation type="journal article" date="2018" name="J. Microbiol.">
        <title>Baekduia soli gen. nov., sp. nov., a novel bacterium isolated from the soil of Baekdu Mountain and proposal of a novel family name, Baekduiaceae fam. nov.</title>
        <authorList>
            <person name="An D.S."/>
            <person name="Siddiqi M.Z."/>
            <person name="Kim K.H."/>
            <person name="Yu H.S."/>
            <person name="Im W.T."/>
        </authorList>
    </citation>
    <scope>NUCLEOTIDE SEQUENCE [LARGE SCALE GENOMIC DNA]</scope>
    <source>
        <strain evidence="1 2">BR7-21</strain>
    </source>
</reference>
<name>A0A5B8UBR7_9ACTN</name>
<dbReference type="Pfam" id="PF06108">
    <property type="entry name" value="DUF952"/>
    <property type="match status" value="1"/>
</dbReference>
<sequence>MSARPEDAVVLHITTPEAWARARADGFVTADSLATEGFLHCSTPAQVVATADRIFAGAGDLLVLVVDPARLTAPLRHETADVVGEAFPHVYGTIDVGAVLRTAVLREGPGGYAAPDDPAFRASRRS</sequence>
<dbReference type="Gene3D" id="3.20.170.20">
    <property type="entry name" value="Protein of unknown function DUF952"/>
    <property type="match status" value="1"/>
</dbReference>
<evidence type="ECO:0000313" key="2">
    <source>
        <dbReference type="Proteomes" id="UP000321805"/>
    </source>
</evidence>
<dbReference type="PANTHER" id="PTHR34129">
    <property type="entry name" value="BLR1139 PROTEIN"/>
    <property type="match status" value="1"/>
</dbReference>
<organism evidence="1 2">
    <name type="scientific">Baekduia soli</name>
    <dbReference type="NCBI Taxonomy" id="496014"/>
    <lineage>
        <taxon>Bacteria</taxon>
        <taxon>Bacillati</taxon>
        <taxon>Actinomycetota</taxon>
        <taxon>Thermoleophilia</taxon>
        <taxon>Solirubrobacterales</taxon>
        <taxon>Baekduiaceae</taxon>
        <taxon>Baekduia</taxon>
    </lineage>
</organism>
<proteinExistence type="predicted"/>
<dbReference type="RefSeq" id="WP_146923512.1">
    <property type="nucleotide sequence ID" value="NZ_CP042430.1"/>
</dbReference>
<protein>
    <submittedName>
        <fullName evidence="1">DUF952 domain-containing protein</fullName>
    </submittedName>
</protein>
<dbReference type="EMBL" id="CP042430">
    <property type="protein sequence ID" value="QEC50659.1"/>
    <property type="molecule type" value="Genomic_DNA"/>
</dbReference>
<dbReference type="Proteomes" id="UP000321805">
    <property type="component" value="Chromosome"/>
</dbReference>
<dbReference type="SUPFAM" id="SSF56399">
    <property type="entry name" value="ADP-ribosylation"/>
    <property type="match status" value="1"/>
</dbReference>
<gene>
    <name evidence="1" type="ORF">FSW04_05630</name>
</gene>
<keyword evidence="2" id="KW-1185">Reference proteome</keyword>
<dbReference type="AlphaFoldDB" id="A0A5B8UBR7"/>
<dbReference type="PANTHER" id="PTHR34129:SF1">
    <property type="entry name" value="DUF952 DOMAIN-CONTAINING PROTEIN"/>
    <property type="match status" value="1"/>
</dbReference>